<comment type="caution">
    <text evidence="2">The sequence shown here is derived from an EMBL/GenBank/DDBJ whole genome shotgun (WGS) entry which is preliminary data.</text>
</comment>
<evidence type="ECO:0000259" key="1">
    <source>
        <dbReference type="Pfam" id="PF07727"/>
    </source>
</evidence>
<dbReference type="Proteomes" id="UP000257109">
    <property type="component" value="Unassembled WGS sequence"/>
</dbReference>
<reference evidence="2" key="1">
    <citation type="submission" date="2018-05" db="EMBL/GenBank/DDBJ databases">
        <title>Draft genome of Mucuna pruriens seed.</title>
        <authorList>
            <person name="Nnadi N.E."/>
            <person name="Vos R."/>
            <person name="Hasami M.H."/>
            <person name="Devisetty U.K."/>
            <person name="Aguiy J.C."/>
        </authorList>
    </citation>
    <scope>NUCLEOTIDE SEQUENCE [LARGE SCALE GENOMIC DNA]</scope>
    <source>
        <strain evidence="2">JCA_2017</strain>
    </source>
</reference>
<dbReference type="Pfam" id="PF07727">
    <property type="entry name" value="RVT_2"/>
    <property type="match status" value="1"/>
</dbReference>
<dbReference type="EMBL" id="QJKJ01006151">
    <property type="protein sequence ID" value="RDX87695.1"/>
    <property type="molecule type" value="Genomic_DNA"/>
</dbReference>
<proteinExistence type="predicted"/>
<sequence length="213" mass="24852">MRSIEKNDTWFLTALPKGAKRIRVKWVFKTKLNELGQVENYKAHLVAKGYAQENIVGYGEVFAPINGYCSNDTCLCFIKRLDHLRTRCQITKDVFVEQPKGYKVKNEAKKVYKLIKAQYGLKQAPRAWFNRIESYFLKDVIVSKHSSSIPARKVKCLIISLYFDNLIYTRDDEVVISEFKCSMMKEFDMLDLGKMRYFLGIEVMQLNEGIFIS</sequence>
<dbReference type="InterPro" id="IPR013103">
    <property type="entry name" value="RVT_2"/>
</dbReference>
<name>A0A371GAX8_MUCPR</name>
<dbReference type="OrthoDB" id="1917367at2759"/>
<dbReference type="InterPro" id="IPR043502">
    <property type="entry name" value="DNA/RNA_pol_sf"/>
</dbReference>
<dbReference type="SUPFAM" id="SSF56672">
    <property type="entry name" value="DNA/RNA polymerases"/>
    <property type="match status" value="1"/>
</dbReference>
<gene>
    <name evidence="2" type="ORF">CR513_30798</name>
</gene>
<dbReference type="STRING" id="157652.A0A371GAX8"/>
<evidence type="ECO:0000313" key="2">
    <source>
        <dbReference type="EMBL" id="RDX87695.1"/>
    </source>
</evidence>
<organism evidence="2 3">
    <name type="scientific">Mucuna pruriens</name>
    <name type="common">Velvet bean</name>
    <name type="synonym">Dolichos pruriens</name>
    <dbReference type="NCBI Taxonomy" id="157652"/>
    <lineage>
        <taxon>Eukaryota</taxon>
        <taxon>Viridiplantae</taxon>
        <taxon>Streptophyta</taxon>
        <taxon>Embryophyta</taxon>
        <taxon>Tracheophyta</taxon>
        <taxon>Spermatophyta</taxon>
        <taxon>Magnoliopsida</taxon>
        <taxon>eudicotyledons</taxon>
        <taxon>Gunneridae</taxon>
        <taxon>Pentapetalae</taxon>
        <taxon>rosids</taxon>
        <taxon>fabids</taxon>
        <taxon>Fabales</taxon>
        <taxon>Fabaceae</taxon>
        <taxon>Papilionoideae</taxon>
        <taxon>50 kb inversion clade</taxon>
        <taxon>NPAAA clade</taxon>
        <taxon>indigoferoid/millettioid clade</taxon>
        <taxon>Phaseoleae</taxon>
        <taxon>Mucuna</taxon>
    </lineage>
</organism>
<feature type="non-terminal residue" evidence="2">
    <location>
        <position position="1"/>
    </location>
</feature>
<protein>
    <recommendedName>
        <fullName evidence="1">Reverse transcriptase Ty1/copia-type domain-containing protein</fullName>
    </recommendedName>
</protein>
<keyword evidence="3" id="KW-1185">Reference proteome</keyword>
<accession>A0A371GAX8</accession>
<dbReference type="AlphaFoldDB" id="A0A371GAX8"/>
<evidence type="ECO:0000313" key="3">
    <source>
        <dbReference type="Proteomes" id="UP000257109"/>
    </source>
</evidence>
<feature type="domain" description="Reverse transcriptase Ty1/copia-type" evidence="1">
    <location>
        <begin position="7"/>
        <end position="212"/>
    </location>
</feature>